<feature type="signal peptide" evidence="4">
    <location>
        <begin position="1"/>
        <end position="28"/>
    </location>
</feature>
<evidence type="ECO:0000313" key="6">
    <source>
        <dbReference type="Proteomes" id="UP001379945"/>
    </source>
</evidence>
<evidence type="ECO:0000313" key="5">
    <source>
        <dbReference type="EMBL" id="MEK8047440.1"/>
    </source>
</evidence>
<dbReference type="PANTHER" id="PTHR34983">
    <property type="entry name" value="ARABINOGALACTAN ENDO-BETA-1,4-GALACTANASE A"/>
    <property type="match status" value="1"/>
</dbReference>
<accession>A0ABU9C6C5</accession>
<keyword evidence="4" id="KW-0732">Signal</keyword>
<comment type="caution">
    <text evidence="5">The sequence shown here is derived from an EMBL/GenBank/DDBJ whole genome shotgun (WGS) entry which is preliminary data.</text>
</comment>
<sequence length="436" mass="46679">MTATTTSTARTWLPRLAVLMATCTGLMACGGSAAAGGSSEAGAPAVVPAPGAPAQPIPANFILGADVSSLDEVERLGGRFTTADGRSGTALQILRASGIGWTRLRLWHTPVNDADVFEGNRLVSRRGDPVGGGDNDLAVTIRLAQRARAQGMKVLLDIHYSDFWVDPGQQTKPAAWTKLQGAELGRAVRSYTEDVLRRMHEAGCDPDMVQVGNEVNGGMLWPDGKTWQEKPGEVIGGDAGFVALLREGIAGVRATDALRGGQRLPVMLHLAKGGDNELFRRVFDLFTREQLDYDIIGLSWYPYFHGPMSGLRANLNDLSTRYNKPLIVVETAYGFTLDNGDAGANIFNDEAAKLSGYAATPEGQAQLLTDLIRTVAAVPNGAGVMYWEPAWLPVAGSGWRNGDGNSWDNQALFDFKGRALPSLNVFKQVRQAAAAR</sequence>
<dbReference type="InterPro" id="IPR017853">
    <property type="entry name" value="GH"/>
</dbReference>
<evidence type="ECO:0000256" key="1">
    <source>
        <dbReference type="ARBA" id="ARBA00010687"/>
    </source>
</evidence>
<dbReference type="EC" id="3.2.1.89" evidence="4"/>
<comment type="similarity">
    <text evidence="1 4">Belongs to the glycosyl hydrolase 53 family.</text>
</comment>
<evidence type="ECO:0000256" key="2">
    <source>
        <dbReference type="ARBA" id="ARBA00022801"/>
    </source>
</evidence>
<dbReference type="RefSeq" id="WP_341399748.1">
    <property type="nucleotide sequence ID" value="NZ_JBBUTI010000009.1"/>
</dbReference>
<reference evidence="5 6" key="1">
    <citation type="submission" date="2024-04" db="EMBL/GenBank/DDBJ databases">
        <title>Novel species of the genus Ideonella isolated from streams.</title>
        <authorList>
            <person name="Lu H."/>
        </authorList>
    </citation>
    <scope>NUCLEOTIDE SEQUENCE [LARGE SCALE GENOMIC DNA]</scope>
    <source>
        <strain evidence="5 6">LYT19W</strain>
    </source>
</reference>
<comment type="catalytic activity">
    <reaction evidence="4">
        <text>The enzyme specifically hydrolyzes (1-&gt;4)-beta-D-galactosidic linkages in type I arabinogalactans.</text>
        <dbReference type="EC" id="3.2.1.89"/>
    </reaction>
</comment>
<protein>
    <recommendedName>
        <fullName evidence="4">Arabinogalactan endo-beta-1,4-galactanase</fullName>
        <ecNumber evidence="4">3.2.1.89</ecNumber>
    </recommendedName>
</protein>
<dbReference type="PANTHER" id="PTHR34983:SF2">
    <property type="entry name" value="ENDO-BETA-1,4-GALACTANASE"/>
    <property type="match status" value="1"/>
</dbReference>
<dbReference type="CDD" id="cd00551">
    <property type="entry name" value="AmyAc_family"/>
    <property type="match status" value="1"/>
</dbReference>
<dbReference type="EMBL" id="JBBUTI010000009">
    <property type="protein sequence ID" value="MEK8047440.1"/>
    <property type="molecule type" value="Genomic_DNA"/>
</dbReference>
<name>A0ABU9C6C5_9BURK</name>
<evidence type="ECO:0000256" key="3">
    <source>
        <dbReference type="ARBA" id="ARBA00023295"/>
    </source>
</evidence>
<keyword evidence="3 4" id="KW-0326">Glycosidase</keyword>
<dbReference type="Proteomes" id="UP001379945">
    <property type="component" value="Unassembled WGS sequence"/>
</dbReference>
<dbReference type="InterPro" id="IPR011683">
    <property type="entry name" value="Glyco_hydro_53"/>
</dbReference>
<dbReference type="GO" id="GO:0016787">
    <property type="term" value="F:hydrolase activity"/>
    <property type="evidence" value="ECO:0007669"/>
    <property type="project" value="UniProtKB-KW"/>
</dbReference>
<gene>
    <name evidence="5" type="ORF">AACH00_13845</name>
</gene>
<feature type="chain" id="PRO_5044973293" description="Arabinogalactan endo-beta-1,4-galactanase" evidence="4">
    <location>
        <begin position="29"/>
        <end position="436"/>
    </location>
</feature>
<proteinExistence type="inferred from homology"/>
<keyword evidence="2 4" id="KW-0378">Hydrolase</keyword>
<dbReference type="Gene3D" id="3.20.20.80">
    <property type="entry name" value="Glycosidases"/>
    <property type="match status" value="1"/>
</dbReference>
<dbReference type="SUPFAM" id="SSF51445">
    <property type="entry name" value="(Trans)glycosidases"/>
    <property type="match status" value="1"/>
</dbReference>
<dbReference type="Pfam" id="PF07745">
    <property type="entry name" value="Glyco_hydro_53"/>
    <property type="match status" value="1"/>
</dbReference>
<evidence type="ECO:0000256" key="4">
    <source>
        <dbReference type="RuleBase" id="RU361192"/>
    </source>
</evidence>
<keyword evidence="6" id="KW-1185">Reference proteome</keyword>
<organism evidence="5 6">
    <name type="scientific">Ideonella margarita</name>
    <dbReference type="NCBI Taxonomy" id="2984191"/>
    <lineage>
        <taxon>Bacteria</taxon>
        <taxon>Pseudomonadati</taxon>
        <taxon>Pseudomonadota</taxon>
        <taxon>Betaproteobacteria</taxon>
        <taxon>Burkholderiales</taxon>
        <taxon>Sphaerotilaceae</taxon>
        <taxon>Ideonella</taxon>
    </lineage>
</organism>